<dbReference type="PANTHER" id="PTHR15288">
    <property type="entry name" value="DENN DOMAIN-CONTAINING PROTEIN 2"/>
    <property type="match status" value="1"/>
</dbReference>
<sequence>MIESVEDNKINGHSNNNIKIVVEQEQQQQEVPKLIVETPNHNNVKLHPNESLNIANLETQQEKLQNIENHKNDNAISEQSNNNEIIDSNNDDLNTSAKNIDTTKSFTLGGNSKAYRDGNLIEHFIVVGLSADSPIGPNDKVSHDAKILYSYPPERVCDEQVIGFCFPDGIKLLQVSRRSSLTEIHAVLFKSLSQLEGSDTSFMFLITGGEHLLYVACVLNTEPIDQLPCFFNHDGIPPVSSKSSSPPLDPRKQYAQSNNICIFAPRCYCVISRFPFFKAHFDFIYSILGKERLNRINSILEKPPVAINHNKSLTMSSANDLNRLAASHSNANGNGLAMNGGGGGGGGGPLTKSLMRKPLPPLPAHVSQTNTLNLSGNSPYMVSPSDSPLFGSETTSLISKHSSSNNLSASSSYNNNSNNLHINGDNSKLSKSVGHSRSHSTPISNLANIQKIRQQQLQQQHQHQLPTSANGFYQPSSSQSPGTITDEALSAIQESLSISNDDYDDLDQMTDFTSSSNSVDFSADSSPTTANLQFDDLTNSSSTPTATTLNVQKLANGELNSTNTPIITKVDAIKQKVNFIDSTLDGGNIQFGNRVRTTLNTATTDFTISADSPISVSPVPPTAISNHSPTDRQDKLQQSTTAAGGEDGDNTSNNVSPKIKPLPKVPTQQPVSVTPISPTMISEPISPILTPTITNINSNTKPLALEEIEIIKYYCGLRVPREDKKLEVHPPGEQNTLTYEAGDDNYQIENWCLGGLMRTLSLKTIMMTLTCILLEKFIIVTSRNIGLISNTIFSFIPLLKPYVYQGAFIPILPQSTLDVLHCPIPYVIGITKVPTDMPEIIDNCYILDVDENRLIIGKKCQNLPRLPLEERLEFSLRQFHNQLWKDTGRKYSLDYPFKIIQNDFKYIHKFSNELTVTINIIIINFIKSYSKILISIHLQLYHRFIIDSIAFYIDWNPNFDFGNKEMKEKLLKIISPTHYQFIDQFLNSQLFTSHTELLFGIKNSIFGLVCKGKKLANLILTGKMPTGVVFILQNQFNKLSFEKQQQKSTTTTTNSKMSLSPHSTHTTTNSNSIPFMAVFDQNLNVVSHLNNNNNNMNNGQLHLSSSSTSSSSSSPSLDDSQSLNQHQHNILTNNNIIDNSTTTINNNNHLNRTLQNQSALKSKTSCEELNKFHRPCQRRGRCPFHQNAKGESKNNHSVPLSSSDTTIPITKTNKSKTQQHPPTSPIKSTRPNVNNTYHPYQNFVNHHHPNSTLSSSLCEIPTNMPMNYSSDNEVNIKNHKYFLKANEVAYRISEGKNKCHGMENNGFPDLHASTTTMENYQPQSTLSFQQHQQQYLIPPQFVNQYYPFFHHQQQQQQQQLQQQQQNILATHPFYQHQQTTTVNNTNIIANHHHQFLQGSQSVSNGDLHFHMPPYLNNMSNGNSSNTSTNNNNINNHTNNNNNSQSDHPNEHSFNSPNSDHQYNNDNNNNNNSQNNNSNNNNLEGLETSNEDINDLLNNNSQ</sequence>
<dbReference type="PANTHER" id="PTHR15288:SF7">
    <property type="entry name" value="UDENN DOMAIN-CONTAINING PROTEIN"/>
    <property type="match status" value="1"/>
</dbReference>
<dbReference type="PROSITE" id="PS50211">
    <property type="entry name" value="DENN"/>
    <property type="match status" value="1"/>
</dbReference>
<organism evidence="3 4">
    <name type="scientific">Heterostelium pallidum (strain ATCC 26659 / Pp 5 / PN500)</name>
    <name type="common">Cellular slime mold</name>
    <name type="synonym">Polysphondylium pallidum</name>
    <dbReference type="NCBI Taxonomy" id="670386"/>
    <lineage>
        <taxon>Eukaryota</taxon>
        <taxon>Amoebozoa</taxon>
        <taxon>Evosea</taxon>
        <taxon>Eumycetozoa</taxon>
        <taxon>Dictyostelia</taxon>
        <taxon>Acytosteliales</taxon>
        <taxon>Acytosteliaceae</taxon>
        <taxon>Heterostelium</taxon>
    </lineage>
</organism>
<evidence type="ECO:0000313" key="3">
    <source>
        <dbReference type="EMBL" id="EFA81997.1"/>
    </source>
</evidence>
<accession>D3B9T5</accession>
<feature type="compositionally biased region" description="Low complexity" evidence="1">
    <location>
        <begin position="1416"/>
        <end position="1445"/>
    </location>
</feature>
<dbReference type="Pfam" id="PF02141">
    <property type="entry name" value="DENN"/>
    <property type="match status" value="1"/>
</dbReference>
<feature type="compositionally biased region" description="Polar residues" evidence="1">
    <location>
        <begin position="1451"/>
        <end position="1461"/>
    </location>
</feature>
<dbReference type="GeneID" id="31360718"/>
<dbReference type="InterPro" id="IPR001194">
    <property type="entry name" value="cDENN_dom"/>
</dbReference>
<dbReference type="Pfam" id="PF03456">
    <property type="entry name" value="uDENN"/>
    <property type="match status" value="1"/>
</dbReference>
<protein>
    <submittedName>
        <fullName evidence="3">Putative guanine nucleotide exchange factor</fullName>
    </submittedName>
</protein>
<feature type="compositionally biased region" description="Polar residues" evidence="1">
    <location>
        <begin position="366"/>
        <end position="386"/>
    </location>
</feature>
<evidence type="ECO:0000259" key="2">
    <source>
        <dbReference type="PROSITE" id="PS50211"/>
    </source>
</evidence>
<feature type="domain" description="UDENN" evidence="2">
    <location>
        <begin position="575"/>
        <end position="996"/>
    </location>
</feature>
<dbReference type="SMART" id="SM00799">
    <property type="entry name" value="DENN"/>
    <property type="match status" value="1"/>
</dbReference>
<feature type="region of interest" description="Disordered" evidence="1">
    <location>
        <begin position="1403"/>
        <end position="1501"/>
    </location>
</feature>
<reference evidence="3 4" key="1">
    <citation type="journal article" date="2011" name="Genome Res.">
        <title>Phylogeny-wide analysis of social amoeba genomes highlights ancient origins for complex intercellular communication.</title>
        <authorList>
            <person name="Heidel A.J."/>
            <person name="Lawal H.M."/>
            <person name="Felder M."/>
            <person name="Schilde C."/>
            <person name="Helps N.R."/>
            <person name="Tunggal B."/>
            <person name="Rivero F."/>
            <person name="John U."/>
            <person name="Schleicher M."/>
            <person name="Eichinger L."/>
            <person name="Platzer M."/>
            <person name="Noegel A.A."/>
            <person name="Schaap P."/>
            <person name="Gloeckner G."/>
        </authorList>
    </citation>
    <scope>NUCLEOTIDE SEQUENCE [LARGE SCALE GENOMIC DNA]</scope>
    <source>
        <strain evidence="4">ATCC 26659 / Pp 5 / PN500</strain>
    </source>
</reference>
<dbReference type="Gene3D" id="3.40.50.11500">
    <property type="match status" value="1"/>
</dbReference>
<dbReference type="InterPro" id="IPR037516">
    <property type="entry name" value="Tripartite_DENN"/>
</dbReference>
<feature type="region of interest" description="Disordered" evidence="1">
    <location>
        <begin position="1047"/>
        <end position="1067"/>
    </location>
</feature>
<feature type="region of interest" description="Disordered" evidence="1">
    <location>
        <begin position="332"/>
        <end position="441"/>
    </location>
</feature>
<dbReference type="Proteomes" id="UP000001396">
    <property type="component" value="Unassembled WGS sequence"/>
</dbReference>
<feature type="compositionally biased region" description="Low complexity" evidence="1">
    <location>
        <begin position="396"/>
        <end position="427"/>
    </location>
</feature>
<dbReference type="SMART" id="SM00800">
    <property type="entry name" value="uDENN"/>
    <property type="match status" value="1"/>
</dbReference>
<dbReference type="InterPro" id="IPR051942">
    <property type="entry name" value="DENN_domain_containing_2"/>
</dbReference>
<dbReference type="InterPro" id="IPR005113">
    <property type="entry name" value="uDENN_dom"/>
</dbReference>
<feature type="region of interest" description="Disordered" evidence="1">
    <location>
        <begin position="1089"/>
        <end position="1123"/>
    </location>
</feature>
<evidence type="ECO:0000256" key="1">
    <source>
        <dbReference type="SAM" id="MobiDB-lite"/>
    </source>
</evidence>
<gene>
    <name evidence="3" type="ORF">PPL_05232</name>
</gene>
<feature type="compositionally biased region" description="Polar residues" evidence="1">
    <location>
        <begin position="1195"/>
        <end position="1233"/>
    </location>
</feature>
<feature type="compositionally biased region" description="Polar residues" evidence="1">
    <location>
        <begin position="466"/>
        <end position="483"/>
    </location>
</feature>
<dbReference type="EMBL" id="ADBJ01000022">
    <property type="protein sequence ID" value="EFA81997.1"/>
    <property type="molecule type" value="Genomic_DNA"/>
</dbReference>
<feature type="region of interest" description="Disordered" evidence="1">
    <location>
        <begin position="610"/>
        <end position="671"/>
    </location>
</feature>
<proteinExistence type="predicted"/>
<dbReference type="InterPro" id="IPR043153">
    <property type="entry name" value="DENN_C"/>
</dbReference>
<feature type="compositionally biased region" description="Polar residues" evidence="1">
    <location>
        <begin position="429"/>
        <end position="441"/>
    </location>
</feature>
<dbReference type="RefSeq" id="XP_020434114.1">
    <property type="nucleotide sequence ID" value="XM_020576125.1"/>
</dbReference>
<feature type="region of interest" description="Disordered" evidence="1">
    <location>
        <begin position="453"/>
        <end position="483"/>
    </location>
</feature>
<dbReference type="InParanoid" id="D3B9T5"/>
<feature type="compositionally biased region" description="Low complexity" evidence="1">
    <location>
        <begin position="454"/>
        <end position="465"/>
    </location>
</feature>
<feature type="compositionally biased region" description="Low complexity" evidence="1">
    <location>
        <begin position="1463"/>
        <end position="1481"/>
    </location>
</feature>
<dbReference type="FunCoup" id="D3B9T5">
    <property type="interactions" value="2"/>
</dbReference>
<comment type="caution">
    <text evidence="3">The sequence shown here is derived from an EMBL/GenBank/DDBJ whole genome shotgun (WGS) entry which is preliminary data.</text>
</comment>
<feature type="compositionally biased region" description="Gly residues" evidence="1">
    <location>
        <begin position="338"/>
        <end position="349"/>
    </location>
</feature>
<evidence type="ECO:0000313" key="4">
    <source>
        <dbReference type="Proteomes" id="UP000001396"/>
    </source>
</evidence>
<name>D3B9T5_HETP5</name>
<keyword evidence="4" id="KW-1185">Reference proteome</keyword>
<feature type="region of interest" description="Disordered" evidence="1">
    <location>
        <begin position="1177"/>
        <end position="1233"/>
    </location>
</feature>